<evidence type="ECO:0000256" key="2">
    <source>
        <dbReference type="ARBA" id="ARBA00025589"/>
    </source>
</evidence>
<protein>
    <recommendedName>
        <fullName evidence="4">DNA polymerase IV</fullName>
        <shortName evidence="4">Pol IV</shortName>
        <ecNumber evidence="4">2.7.7.7</ecNumber>
    </recommendedName>
</protein>
<proteinExistence type="inferred from homology"/>
<keyword evidence="4" id="KW-0460">Magnesium</keyword>
<reference evidence="7 8" key="1">
    <citation type="submission" date="2019-12" db="EMBL/GenBank/DDBJ databases">
        <title>Whole genome sequencing of endophytic Actinobacterium Micromonospora sp. MPMI6T.</title>
        <authorList>
            <person name="Evv R."/>
            <person name="Podile A.R."/>
        </authorList>
    </citation>
    <scope>NUCLEOTIDE SEQUENCE [LARGE SCALE GENOMIC DNA]</scope>
    <source>
        <strain evidence="7 8">MPMI6</strain>
    </source>
</reference>
<gene>
    <name evidence="4" type="primary">dinB</name>
    <name evidence="7" type="ORF">GSF22_18210</name>
</gene>
<feature type="binding site" evidence="4">
    <location>
        <position position="31"/>
    </location>
    <ligand>
        <name>Mg(2+)</name>
        <dbReference type="ChEBI" id="CHEBI:18420"/>
    </ligand>
</feature>
<feature type="region of interest" description="Disordered" evidence="5">
    <location>
        <begin position="1"/>
        <end position="23"/>
    </location>
</feature>
<keyword evidence="4 7" id="KW-0548">Nucleotidyltransferase</keyword>
<evidence type="ECO:0000256" key="1">
    <source>
        <dbReference type="ARBA" id="ARBA00010945"/>
    </source>
</evidence>
<dbReference type="InterPro" id="IPR022880">
    <property type="entry name" value="DNApol_IV"/>
</dbReference>
<comment type="subcellular location">
    <subcellularLocation>
        <location evidence="4">Cytoplasm</location>
    </subcellularLocation>
</comment>
<evidence type="ECO:0000256" key="5">
    <source>
        <dbReference type="SAM" id="MobiDB-lite"/>
    </source>
</evidence>
<dbReference type="InterPro" id="IPR001126">
    <property type="entry name" value="UmuC"/>
</dbReference>
<accession>A0ABS3VTX0</accession>
<organism evidence="7 8">
    <name type="scientific">Micromonospora echinofusca</name>
    <dbReference type="NCBI Taxonomy" id="47858"/>
    <lineage>
        <taxon>Bacteria</taxon>
        <taxon>Bacillati</taxon>
        <taxon>Actinomycetota</taxon>
        <taxon>Actinomycetes</taxon>
        <taxon>Micromonosporales</taxon>
        <taxon>Micromonosporaceae</taxon>
        <taxon>Micromonospora</taxon>
    </lineage>
</organism>
<comment type="function">
    <text evidence="2 4">Poorly processive, error-prone DNA polymerase involved in untargeted mutagenesis. Copies undamaged DNA at stalled replication forks, which arise in vivo from mismatched or misaligned primer ends. These misaligned primers can be extended by PolIV. Exhibits no 3'-5' exonuclease (proofreading) activity. May be involved in translesional synthesis, in conjunction with the beta clamp from PolIII.</text>
</comment>
<dbReference type="InterPro" id="IPR043128">
    <property type="entry name" value="Rev_trsase/Diguanyl_cyclase"/>
</dbReference>
<dbReference type="Pfam" id="PF11799">
    <property type="entry name" value="IMS_C"/>
    <property type="match status" value="1"/>
</dbReference>
<keyword evidence="4" id="KW-0234">DNA repair</keyword>
<dbReference type="SUPFAM" id="SSF56672">
    <property type="entry name" value="DNA/RNA polymerases"/>
    <property type="match status" value="1"/>
</dbReference>
<dbReference type="NCBIfam" id="NF003015">
    <property type="entry name" value="PRK03858.1"/>
    <property type="match status" value="1"/>
</dbReference>
<dbReference type="RefSeq" id="WP_208814837.1">
    <property type="nucleotide sequence ID" value="NZ_WVUH01000155.1"/>
</dbReference>
<dbReference type="HAMAP" id="MF_01113">
    <property type="entry name" value="DNApol_IV"/>
    <property type="match status" value="1"/>
</dbReference>
<keyword evidence="4" id="KW-0239">DNA-directed DNA polymerase</keyword>
<feature type="active site" evidence="4">
    <location>
        <position position="126"/>
    </location>
</feature>
<dbReference type="EC" id="2.7.7.7" evidence="4"/>
<keyword evidence="4 7" id="KW-0808">Transferase</keyword>
<feature type="site" description="Substrate discrimination" evidence="4">
    <location>
        <position position="36"/>
    </location>
</feature>
<dbReference type="SUPFAM" id="SSF100879">
    <property type="entry name" value="Lesion bypass DNA polymerase (Y-family), little finger domain"/>
    <property type="match status" value="1"/>
</dbReference>
<dbReference type="EMBL" id="WVUH01000155">
    <property type="protein sequence ID" value="MBO4207926.1"/>
    <property type="molecule type" value="Genomic_DNA"/>
</dbReference>
<dbReference type="InterPro" id="IPR043502">
    <property type="entry name" value="DNA/RNA_pol_sf"/>
</dbReference>
<comment type="subunit">
    <text evidence="4">Monomer.</text>
</comment>
<evidence type="ECO:0000256" key="4">
    <source>
        <dbReference type="HAMAP-Rule" id="MF_01113"/>
    </source>
</evidence>
<dbReference type="Gene3D" id="3.30.70.270">
    <property type="match status" value="1"/>
</dbReference>
<dbReference type="Pfam" id="PF00817">
    <property type="entry name" value="IMS"/>
    <property type="match status" value="1"/>
</dbReference>
<evidence type="ECO:0000313" key="8">
    <source>
        <dbReference type="Proteomes" id="UP000823521"/>
    </source>
</evidence>
<keyword evidence="4" id="KW-0238">DNA-binding</keyword>
<keyword evidence="4" id="KW-0963">Cytoplasm</keyword>
<evidence type="ECO:0000259" key="6">
    <source>
        <dbReference type="PROSITE" id="PS50173"/>
    </source>
</evidence>
<keyword evidence="8" id="KW-1185">Reference proteome</keyword>
<dbReference type="InterPro" id="IPR036775">
    <property type="entry name" value="DNA_pol_Y-fam_lit_finger_sf"/>
</dbReference>
<comment type="similarity">
    <text evidence="1 4">Belongs to the DNA polymerase type-Y family.</text>
</comment>
<name>A0ABS3VTX0_MICEH</name>
<dbReference type="NCBIfam" id="NF002882">
    <property type="entry name" value="PRK03348.1"/>
    <property type="match status" value="1"/>
</dbReference>
<keyword evidence="4" id="KW-0515">Mutator protein</keyword>
<comment type="caution">
    <text evidence="7">The sequence shown here is derived from an EMBL/GenBank/DDBJ whole genome shotgun (WGS) entry which is preliminary data.</text>
</comment>
<evidence type="ECO:0000313" key="7">
    <source>
        <dbReference type="EMBL" id="MBO4207926.1"/>
    </source>
</evidence>
<keyword evidence="4" id="KW-0227">DNA damage</keyword>
<dbReference type="InterPro" id="IPR050116">
    <property type="entry name" value="DNA_polymerase-Y"/>
</dbReference>
<dbReference type="Proteomes" id="UP000823521">
    <property type="component" value="Unassembled WGS sequence"/>
</dbReference>
<dbReference type="Gene3D" id="3.40.1170.60">
    <property type="match status" value="1"/>
</dbReference>
<feature type="binding site" evidence="4">
    <location>
        <position position="125"/>
    </location>
    <ligand>
        <name>Mg(2+)</name>
        <dbReference type="ChEBI" id="CHEBI:18420"/>
    </ligand>
</feature>
<dbReference type="Gene3D" id="3.30.1490.100">
    <property type="entry name" value="DNA polymerase, Y-family, little finger domain"/>
    <property type="match status" value="1"/>
</dbReference>
<dbReference type="CDD" id="cd03586">
    <property type="entry name" value="PolY_Pol_IV_kappa"/>
    <property type="match status" value="1"/>
</dbReference>
<evidence type="ECO:0000256" key="3">
    <source>
        <dbReference type="ARBA" id="ARBA00049244"/>
    </source>
</evidence>
<comment type="catalytic activity">
    <reaction evidence="3 4">
        <text>DNA(n) + a 2'-deoxyribonucleoside 5'-triphosphate = DNA(n+1) + diphosphate</text>
        <dbReference type="Rhea" id="RHEA:22508"/>
        <dbReference type="Rhea" id="RHEA-COMP:17339"/>
        <dbReference type="Rhea" id="RHEA-COMP:17340"/>
        <dbReference type="ChEBI" id="CHEBI:33019"/>
        <dbReference type="ChEBI" id="CHEBI:61560"/>
        <dbReference type="ChEBI" id="CHEBI:173112"/>
        <dbReference type="EC" id="2.7.7.7"/>
    </reaction>
</comment>
<keyword evidence="4" id="KW-0479">Metal-binding</keyword>
<dbReference type="GO" id="GO:0003887">
    <property type="term" value="F:DNA-directed DNA polymerase activity"/>
    <property type="evidence" value="ECO:0007669"/>
    <property type="project" value="UniProtKB-EC"/>
</dbReference>
<dbReference type="PROSITE" id="PS50173">
    <property type="entry name" value="UMUC"/>
    <property type="match status" value="1"/>
</dbReference>
<dbReference type="PANTHER" id="PTHR11076:SF33">
    <property type="entry name" value="DNA POLYMERASE KAPPA"/>
    <property type="match status" value="1"/>
</dbReference>
<dbReference type="Gene3D" id="1.10.150.20">
    <property type="entry name" value="5' to 3' exonuclease, C-terminal subdomain"/>
    <property type="match status" value="1"/>
</dbReference>
<dbReference type="InterPro" id="IPR017961">
    <property type="entry name" value="DNA_pol_Y-fam_little_finger"/>
</dbReference>
<sequence length="420" mass="45120">MGRSQTVPRGGDDPRFGADGDDSGSPILHVDMDAFFASVEVRRRPELRGRPVVVGGTGPRGVVSSASYQARRYGVRSAMPTARARALCPRAVFLPPDFTAYDAASRAVMAIFRDVTPLVEPLSLDEAFLDVAGARRLLGRPVEIARLIRSRVAEQEGLTCSVGVAPTKFVAKLGSTRAKPDGLLVVPADRVREFLHPLPVHALWGVGDRAAETLRRLGLHTVGDLAAAPTGMLRRALGAASAAHLHELAHGRDPRRVSPERVEKSIGAEVTFDADVADPLVIRRVLLGLSEKVGVRLRRAGQVGRTISIKIRLADFRTVNRSRTLLVATDTAREIFQTSWALFTALDPGDRIRLVGVRAEGLADRAASPQQLVLGAPERGWREAEAAADAVAARFGRSVVGPASLLGSTDSRRNENPTRP</sequence>
<dbReference type="PANTHER" id="PTHR11076">
    <property type="entry name" value="DNA REPAIR POLYMERASE UMUC / TRANSFERASE FAMILY MEMBER"/>
    <property type="match status" value="1"/>
</dbReference>
<dbReference type="NCBIfam" id="NF002677">
    <property type="entry name" value="PRK02406.1"/>
    <property type="match status" value="1"/>
</dbReference>
<feature type="domain" description="UmuC" evidence="6">
    <location>
        <begin position="27"/>
        <end position="207"/>
    </location>
</feature>
<keyword evidence="4" id="KW-0235">DNA replication</keyword>
<comment type="cofactor">
    <cofactor evidence="4">
        <name>Mg(2+)</name>
        <dbReference type="ChEBI" id="CHEBI:18420"/>
    </cofactor>
    <text evidence="4">Binds 2 magnesium ions per subunit.</text>
</comment>